<organism evidence="2">
    <name type="scientific">Ixodes ricinus</name>
    <name type="common">Common tick</name>
    <name type="synonym">Acarus ricinus</name>
    <dbReference type="NCBI Taxonomy" id="34613"/>
    <lineage>
        <taxon>Eukaryota</taxon>
        <taxon>Metazoa</taxon>
        <taxon>Ecdysozoa</taxon>
        <taxon>Arthropoda</taxon>
        <taxon>Chelicerata</taxon>
        <taxon>Arachnida</taxon>
        <taxon>Acari</taxon>
        <taxon>Parasitiformes</taxon>
        <taxon>Ixodida</taxon>
        <taxon>Ixodoidea</taxon>
        <taxon>Ixodidae</taxon>
        <taxon>Ixodinae</taxon>
        <taxon>Ixodes</taxon>
    </lineage>
</organism>
<dbReference type="AlphaFoldDB" id="A0A147BCP4"/>
<accession>A0A147BCP4</accession>
<feature type="signal peptide" evidence="1">
    <location>
        <begin position="1"/>
        <end position="23"/>
    </location>
</feature>
<feature type="chain" id="PRO_5007542193" evidence="1">
    <location>
        <begin position="24"/>
        <end position="127"/>
    </location>
</feature>
<evidence type="ECO:0000256" key="1">
    <source>
        <dbReference type="SAM" id="SignalP"/>
    </source>
</evidence>
<proteinExistence type="predicted"/>
<evidence type="ECO:0000313" key="2">
    <source>
        <dbReference type="EMBL" id="JAR88105.1"/>
    </source>
</evidence>
<name>A0A147BCP4_IXORI</name>
<dbReference type="EMBL" id="GEGO01007299">
    <property type="protein sequence ID" value="JAR88105.1"/>
    <property type="molecule type" value="Transcribed_RNA"/>
</dbReference>
<sequence>MAPPIAMTLLLMVHFDCAPFCTTFLPRCNIPPRKKFVQSGQNPFMPLQCTTLYSLAYTSTSLGKDSHPCFLTSCTWPIVAIYTRCLANGEIMLGVMLHGHCIFWCKHFPVLIICPAAFKNIDDRHSA</sequence>
<protein>
    <submittedName>
        <fullName evidence="2">Putative secreted protein</fullName>
    </submittedName>
</protein>
<reference evidence="2" key="1">
    <citation type="journal article" date="2018" name="PLoS Negl. Trop. Dis.">
        <title>Sialome diversity of ticks revealed by RNAseq of single tick salivary glands.</title>
        <authorList>
            <person name="Perner J."/>
            <person name="Kropackova S."/>
            <person name="Kopacek P."/>
            <person name="Ribeiro J.M."/>
        </authorList>
    </citation>
    <scope>NUCLEOTIDE SEQUENCE</scope>
    <source>
        <strain evidence="2">Siblings of single egg batch collected in Ceske Budejovice</strain>
        <tissue evidence="2">Salivary glands</tissue>
    </source>
</reference>
<keyword evidence="1" id="KW-0732">Signal</keyword>